<gene>
    <name evidence="2" type="ORF">BBN63_22435</name>
</gene>
<dbReference type="EMBL" id="CP018047">
    <property type="protein sequence ID" value="AQU68556.1"/>
    <property type="molecule type" value="Genomic_DNA"/>
</dbReference>
<dbReference type="Pfam" id="PF19866">
    <property type="entry name" value="DUF6339"/>
    <property type="match status" value="1"/>
</dbReference>
<accession>A0A1U9QWD2</accession>
<proteinExistence type="predicted"/>
<dbReference type="AlphaFoldDB" id="A0A1U9QWD2"/>
<organism evidence="2 3">
    <name type="scientific">Streptomyces niveus</name>
    <name type="common">Streptomyces spheroides</name>
    <dbReference type="NCBI Taxonomy" id="193462"/>
    <lineage>
        <taxon>Bacteria</taxon>
        <taxon>Bacillati</taxon>
        <taxon>Actinomycetota</taxon>
        <taxon>Actinomycetes</taxon>
        <taxon>Kitasatosporales</taxon>
        <taxon>Streptomycetaceae</taxon>
        <taxon>Streptomyces</taxon>
    </lineage>
</organism>
<sequence length="301" mass="32944">MSRHHIEPPERLALLPGNLATAFLTHGVRAGRDGLPQVAVLRASTPIESDSVRWSVEPVRELVEEAMSRFDPARTDSDAWLAPRLHATLRMTRAEAANPGLWNFLALAVAPDFVLWRHMPRGEAGDGAPRKVNGARFVGPHYSQAFSRLWWSAEMFRDGPDYTPAEIACGNQDMINTALRLSTIDHKPTALALVRVLKGLSEEGATRLGDRVNALCTAVNVAGGTLMYEVIAPDEAPDHAALTDWIEDAESTSAVPWDRLPEGPGDGTSRRSSCEILSRMFERFAAEAPLRDRARSGAAHE</sequence>
<dbReference type="RefSeq" id="WP_078077163.1">
    <property type="nucleotide sequence ID" value="NZ_CP018047.1"/>
</dbReference>
<dbReference type="OrthoDB" id="4606505at2"/>
<evidence type="ECO:0000256" key="1">
    <source>
        <dbReference type="SAM" id="MobiDB-lite"/>
    </source>
</evidence>
<dbReference type="KEGG" id="snw:BBN63_22435"/>
<evidence type="ECO:0000313" key="2">
    <source>
        <dbReference type="EMBL" id="AQU68556.1"/>
    </source>
</evidence>
<dbReference type="InterPro" id="IPR045920">
    <property type="entry name" value="DUF6339"/>
</dbReference>
<feature type="region of interest" description="Disordered" evidence="1">
    <location>
        <begin position="253"/>
        <end position="272"/>
    </location>
</feature>
<protein>
    <submittedName>
        <fullName evidence="2">Uncharacterized protein</fullName>
    </submittedName>
</protein>
<dbReference type="Proteomes" id="UP000189677">
    <property type="component" value="Chromosome"/>
</dbReference>
<evidence type="ECO:0000313" key="3">
    <source>
        <dbReference type="Proteomes" id="UP000189677"/>
    </source>
</evidence>
<name>A0A1U9QWD2_STRNV</name>
<reference evidence="2 3" key="1">
    <citation type="submission" date="2016-11" db="EMBL/GenBank/DDBJ databases">
        <title>Complete genome sequence of Streptomyces niveus SCSIO 3406.</title>
        <authorList>
            <person name="Zhu Q."/>
            <person name="Cheng W."/>
            <person name="Song Y."/>
            <person name="Li Q."/>
            <person name="Ju J."/>
        </authorList>
    </citation>
    <scope>NUCLEOTIDE SEQUENCE [LARGE SCALE GENOMIC DNA]</scope>
    <source>
        <strain evidence="2 3">SCSIO 3406</strain>
    </source>
</reference>
<keyword evidence="3" id="KW-1185">Reference proteome</keyword>